<dbReference type="InterPro" id="IPR007538">
    <property type="entry name" value="dATP/dGTP_dipphydrolase_MazZ"/>
</dbReference>
<organism evidence="2 3">
    <name type="scientific">Agrobacterium larrymoorei</name>
    <dbReference type="NCBI Taxonomy" id="160699"/>
    <lineage>
        <taxon>Bacteria</taxon>
        <taxon>Pseudomonadati</taxon>
        <taxon>Pseudomonadota</taxon>
        <taxon>Alphaproteobacteria</taxon>
        <taxon>Hyphomicrobiales</taxon>
        <taxon>Rhizobiaceae</taxon>
        <taxon>Rhizobium/Agrobacterium group</taxon>
        <taxon>Agrobacterium</taxon>
    </lineage>
</organism>
<protein>
    <recommendedName>
        <fullName evidence="1">dATP/dGTP diphosphohydrolase MazZ domain-containing protein</fullName>
    </recommendedName>
</protein>
<keyword evidence="3" id="KW-1185">Reference proteome</keyword>
<dbReference type="Proteomes" id="UP001224781">
    <property type="component" value="Unassembled WGS sequence"/>
</dbReference>
<evidence type="ECO:0000313" key="2">
    <source>
        <dbReference type="EMBL" id="MDQ1185391.1"/>
    </source>
</evidence>
<reference evidence="2 3" key="1">
    <citation type="submission" date="2023-07" db="EMBL/GenBank/DDBJ databases">
        <title>Functional and genomic diversity of the sorghum phyllosphere microbiome.</title>
        <authorList>
            <person name="Shade A."/>
        </authorList>
    </citation>
    <scope>NUCLEOTIDE SEQUENCE [LARGE SCALE GENOMIC DNA]</scope>
    <source>
        <strain evidence="2 3">SORGH_AS_1126</strain>
    </source>
</reference>
<evidence type="ECO:0000313" key="3">
    <source>
        <dbReference type="Proteomes" id="UP001224781"/>
    </source>
</evidence>
<dbReference type="Pfam" id="PF04447">
    <property type="entry name" value="dATP-dGTP_PPHyd"/>
    <property type="match status" value="1"/>
</dbReference>
<name>A0ABU0UKH4_9HYPH</name>
<proteinExistence type="predicted"/>
<sequence>MTTIPNAILAKVVDEVFGGAVEDASVIPEIYAVIKREEALAEKPQALRALYFCLTCRWHAADVDCCTYSADEIFVDCHGDRFCADCAKQYRGGTKWMERLSSILSRAAPHLEAGFTTNTVTFDQYYAKQIEWSRKTFGPGLRSKGITAHIKKELREIDAEPHDLTEWCDVIMLAMDGYWRHGGTVESLLRDLVAKQSENFSRDWPDWRELGEDCPVEHSRGGGAA</sequence>
<evidence type="ECO:0000259" key="1">
    <source>
        <dbReference type="Pfam" id="PF04447"/>
    </source>
</evidence>
<accession>A0ABU0UKH4</accession>
<comment type="caution">
    <text evidence="2">The sequence shown here is derived from an EMBL/GenBank/DDBJ whole genome shotgun (WGS) entry which is preliminary data.</text>
</comment>
<gene>
    <name evidence="2" type="ORF">QE408_002534</name>
</gene>
<feature type="domain" description="dATP/dGTP diphosphohydrolase MazZ" evidence="1">
    <location>
        <begin position="129"/>
        <end position="217"/>
    </location>
</feature>
<dbReference type="EMBL" id="JAUTBL010000002">
    <property type="protein sequence ID" value="MDQ1185391.1"/>
    <property type="molecule type" value="Genomic_DNA"/>
</dbReference>
<dbReference type="RefSeq" id="WP_306931598.1">
    <property type="nucleotide sequence ID" value="NZ_JAUTBL010000002.1"/>
</dbReference>